<feature type="transmembrane region" description="Helical" evidence="1">
    <location>
        <begin position="247"/>
        <end position="266"/>
    </location>
</feature>
<accession>A0ABX0HDY6</accession>
<feature type="transmembrane region" description="Helical" evidence="1">
    <location>
        <begin position="306"/>
        <end position="327"/>
    </location>
</feature>
<comment type="caution">
    <text evidence="2">The sequence shown here is derived from an EMBL/GenBank/DDBJ whole genome shotgun (WGS) entry which is preliminary data.</text>
</comment>
<dbReference type="RefSeq" id="WP_166149177.1">
    <property type="nucleotide sequence ID" value="NZ_JAANYN010000008.1"/>
</dbReference>
<proteinExistence type="predicted"/>
<organism evidence="2 3">
    <name type="scientific">Cyclobacterium plantarum</name>
    <dbReference type="NCBI Taxonomy" id="2716263"/>
    <lineage>
        <taxon>Bacteria</taxon>
        <taxon>Pseudomonadati</taxon>
        <taxon>Bacteroidota</taxon>
        <taxon>Cytophagia</taxon>
        <taxon>Cytophagales</taxon>
        <taxon>Cyclobacteriaceae</taxon>
        <taxon>Cyclobacterium</taxon>
    </lineage>
</organism>
<reference evidence="2 3" key="1">
    <citation type="submission" date="2020-03" db="EMBL/GenBank/DDBJ databases">
        <title>Cyclobacterium plantarum sp. nov., a marine bacterium isolated from a coastal-marine wetland.</title>
        <authorList>
            <person name="Sanchez-Porro C."/>
            <person name="Ventosa A."/>
            <person name="Amoozegar M."/>
        </authorList>
    </citation>
    <scope>NUCLEOTIDE SEQUENCE [LARGE SCALE GENOMIC DNA]</scope>
    <source>
        <strain evidence="2 3">GBPx2</strain>
    </source>
</reference>
<dbReference type="Proteomes" id="UP000649799">
    <property type="component" value="Unassembled WGS sequence"/>
</dbReference>
<gene>
    <name evidence="2" type="ORF">G9Q97_17540</name>
</gene>
<keyword evidence="1" id="KW-1133">Transmembrane helix</keyword>
<feature type="transmembrane region" description="Helical" evidence="1">
    <location>
        <begin position="103"/>
        <end position="121"/>
    </location>
</feature>
<dbReference type="EMBL" id="JAANYN010000008">
    <property type="protein sequence ID" value="NHE58616.1"/>
    <property type="molecule type" value="Genomic_DNA"/>
</dbReference>
<sequence>MIRSIFAVNTIVYLQMPVKQQRKLDHCLNCGKPLPERENYCPNCGQENKDEKVPVGIFIEELLTSLFSFDGRFLQTLAAFFFQPGKLTKSFNEGHRKKYTHPIRLYLVFSLFYFFMIGFLIPKDFFDRILNAGQPTNMPTYQEIIKQQSGEPGPADSARIEEALRKAVEIQSEHFSNESPEDSSTYRQNYSWKALRFLSIDPAVSTEKFGHALDSSAYTFDVGLSLQKKRDLVAHSNLFLIQVAKNLPLMMLLLLPFFAFFIHLLYANRSVFYMENLILGFHLHAFAYAIYGIVILLMFFGGIQSGWFIVGAFVLVTSYAYLALLKIYRQHWFKTLIKFWILGGLYLAVLLSGMAGELYLSLLLL</sequence>
<keyword evidence="1" id="KW-0812">Transmembrane</keyword>
<feature type="transmembrane region" description="Helical" evidence="1">
    <location>
        <begin position="278"/>
        <end position="300"/>
    </location>
</feature>
<dbReference type="Pfam" id="PF12412">
    <property type="entry name" value="DUF3667"/>
    <property type="match status" value="1"/>
</dbReference>
<feature type="transmembrane region" description="Helical" evidence="1">
    <location>
        <begin position="339"/>
        <end position="362"/>
    </location>
</feature>
<evidence type="ECO:0000313" key="2">
    <source>
        <dbReference type="EMBL" id="NHE58616.1"/>
    </source>
</evidence>
<evidence type="ECO:0000313" key="3">
    <source>
        <dbReference type="Proteomes" id="UP000649799"/>
    </source>
</evidence>
<evidence type="ECO:0000256" key="1">
    <source>
        <dbReference type="SAM" id="Phobius"/>
    </source>
</evidence>
<keyword evidence="3" id="KW-1185">Reference proteome</keyword>
<name>A0ABX0HDY6_9BACT</name>
<keyword evidence="1" id="KW-0472">Membrane</keyword>
<dbReference type="InterPro" id="IPR022134">
    <property type="entry name" value="DUF3667"/>
</dbReference>
<protein>
    <submittedName>
        <fullName evidence="2">DUF3667 domain-containing protein</fullName>
    </submittedName>
</protein>